<evidence type="ECO:0000313" key="2">
    <source>
        <dbReference type="EMBL" id="CAH0556081.1"/>
    </source>
</evidence>
<evidence type="ECO:0000256" key="1">
    <source>
        <dbReference type="SAM" id="SignalP"/>
    </source>
</evidence>
<dbReference type="EMBL" id="OV121135">
    <property type="protein sequence ID" value="CAH0556081.1"/>
    <property type="molecule type" value="Genomic_DNA"/>
</dbReference>
<dbReference type="Proteomes" id="UP001154078">
    <property type="component" value="Chromosome 4"/>
</dbReference>
<evidence type="ECO:0000313" key="3">
    <source>
        <dbReference type="Proteomes" id="UP001154078"/>
    </source>
</evidence>
<dbReference type="AlphaFoldDB" id="A0A9P0B6S5"/>
<organism evidence="2 3">
    <name type="scientific">Brassicogethes aeneus</name>
    <name type="common">Rape pollen beetle</name>
    <name type="synonym">Meligethes aeneus</name>
    <dbReference type="NCBI Taxonomy" id="1431903"/>
    <lineage>
        <taxon>Eukaryota</taxon>
        <taxon>Metazoa</taxon>
        <taxon>Ecdysozoa</taxon>
        <taxon>Arthropoda</taxon>
        <taxon>Hexapoda</taxon>
        <taxon>Insecta</taxon>
        <taxon>Pterygota</taxon>
        <taxon>Neoptera</taxon>
        <taxon>Endopterygota</taxon>
        <taxon>Coleoptera</taxon>
        <taxon>Polyphaga</taxon>
        <taxon>Cucujiformia</taxon>
        <taxon>Nitidulidae</taxon>
        <taxon>Meligethinae</taxon>
        <taxon>Brassicogethes</taxon>
    </lineage>
</organism>
<keyword evidence="1" id="KW-0732">Signal</keyword>
<keyword evidence="3" id="KW-1185">Reference proteome</keyword>
<sequence>MNFVIKFLVVFLAIYQVNCMYFCLYLCPNTCSSLTCEENQIQIKGVCSCCPTCATLLNEGDSCPTISSNKREVPEAVCTSPLQCVNNKCAK</sequence>
<name>A0A9P0B6S5_BRAAE</name>
<dbReference type="Gene3D" id="2.10.80.20">
    <property type="match status" value="1"/>
</dbReference>
<proteinExistence type="predicted"/>
<protein>
    <submittedName>
        <fullName evidence="2">Uncharacterized protein</fullName>
    </submittedName>
</protein>
<feature type="signal peptide" evidence="1">
    <location>
        <begin position="1"/>
        <end position="19"/>
    </location>
</feature>
<dbReference type="GO" id="GO:0030414">
    <property type="term" value="F:peptidase inhibitor activity"/>
    <property type="evidence" value="ECO:0007669"/>
    <property type="project" value="InterPro"/>
</dbReference>
<gene>
    <name evidence="2" type="ORF">MELIAE_LOCUS7273</name>
</gene>
<dbReference type="InterPro" id="IPR053741">
    <property type="entry name" value="Ser_Fungal_Prot_Inhib_sf"/>
</dbReference>
<dbReference type="InterPro" id="IPR021066">
    <property type="entry name" value="FPI1"/>
</dbReference>
<dbReference type="Pfam" id="PF12190">
    <property type="entry name" value="amfpi-1"/>
    <property type="match status" value="1"/>
</dbReference>
<reference evidence="2" key="1">
    <citation type="submission" date="2021-12" db="EMBL/GenBank/DDBJ databases">
        <authorList>
            <person name="King R."/>
        </authorList>
    </citation>
    <scope>NUCLEOTIDE SEQUENCE</scope>
</reference>
<feature type="chain" id="PRO_5040152996" evidence="1">
    <location>
        <begin position="20"/>
        <end position="91"/>
    </location>
</feature>
<accession>A0A9P0B6S5</accession>